<reference evidence="6 7" key="1">
    <citation type="submission" date="2022-12" db="EMBL/GenBank/DDBJ databases">
        <title>Genomic features and morphological characterization of a novel Knufia sp. strain isolated from spacecraft assembly facility.</title>
        <authorList>
            <person name="Teixeira M."/>
            <person name="Chander A.M."/>
            <person name="Stajich J.E."/>
            <person name="Venkateswaran K."/>
        </authorList>
    </citation>
    <scope>NUCLEOTIDE SEQUENCE [LARGE SCALE GENOMIC DNA]</scope>
    <source>
        <strain evidence="6 7">FJI-L2-BK-P2</strain>
    </source>
</reference>
<feature type="region of interest" description="Disordered" evidence="5">
    <location>
        <begin position="322"/>
        <end position="377"/>
    </location>
</feature>
<dbReference type="Gene3D" id="3.50.50.60">
    <property type="entry name" value="FAD/NAD(P)-binding domain"/>
    <property type="match status" value="2"/>
</dbReference>
<dbReference type="SUPFAM" id="SSF51905">
    <property type="entry name" value="FAD/NAD(P)-binding domain"/>
    <property type="match status" value="2"/>
</dbReference>
<gene>
    <name evidence="6" type="primary">FMO1</name>
    <name evidence="6" type="ORF">OHC33_005482</name>
</gene>
<evidence type="ECO:0000256" key="3">
    <source>
        <dbReference type="ARBA" id="ARBA00022827"/>
    </source>
</evidence>
<dbReference type="Pfam" id="PF00743">
    <property type="entry name" value="FMO-like"/>
    <property type="match status" value="1"/>
</dbReference>
<proteinExistence type="inferred from homology"/>
<comment type="caution">
    <text evidence="6">The sequence shown here is derived from an EMBL/GenBank/DDBJ whole genome shotgun (WGS) entry which is preliminary data.</text>
</comment>
<evidence type="ECO:0000256" key="4">
    <source>
        <dbReference type="ARBA" id="ARBA00023002"/>
    </source>
</evidence>
<dbReference type="InterPro" id="IPR050346">
    <property type="entry name" value="FMO-like"/>
</dbReference>
<dbReference type="PANTHER" id="PTHR23023">
    <property type="entry name" value="DIMETHYLANILINE MONOOXYGENASE"/>
    <property type="match status" value="1"/>
</dbReference>
<dbReference type="PRINTS" id="PR00419">
    <property type="entry name" value="ADXRDTASE"/>
</dbReference>
<sequence>MATQKTTSINRVAIIGAGPTGIACAKYLLAEKAFKTIAIFEQRQNVGGIWNLSGTDRTRRIPIPQIDPRYGTGTSSSGMNDSLEFESPLYDYLETNIPKTMMAYSDMPFAKDLPLYPKHDDVLRYLEAYAEPVRHLIHFHTQVVQVKPLDRPAHASRLAQQWSVTTKDLQTGTLQEAKYDAVIVANGHYTVPHVPAIPGIAEWHTKYPNAIMHSKAYRRPEDFAGQKVLVIGNSASGLDIAGQLAPCAQQPVYLASRSASQLAPTGGGPNWRKDVSEIEEFLVDDGNRTVRTKNNELISNLDAVIFATGYFYSFPFLSTSSTPSTSNSSSKTQSPSPTDSSTSLDFAPAQNDVTTTPSSSTTKAPPTTTPLPPLTTTGLRTHQIYHHFLHTTHPTLSLPLLNLKVVPFPLAENQAAVIARLWSGRLDLPSQSEMCKWERDEEERLLAAHRLRPASGTDTASGDTVSAHDPDESANPGTKVKYEGGFHTLTYPEDAAQLNTLHAWASSARMDPRLENNGVGKLGTRWDEESVWLRGQFPNIKAAYARLREGRFRVRCVEELEGWRGAFQRWKRETSEEEQADLFRRAGVVGW</sequence>
<feature type="region of interest" description="Disordered" evidence="5">
    <location>
        <begin position="449"/>
        <end position="478"/>
    </location>
</feature>
<evidence type="ECO:0000313" key="6">
    <source>
        <dbReference type="EMBL" id="KAK5953538.1"/>
    </source>
</evidence>
<evidence type="ECO:0000256" key="1">
    <source>
        <dbReference type="ARBA" id="ARBA00009183"/>
    </source>
</evidence>
<feature type="compositionally biased region" description="Low complexity" evidence="5">
    <location>
        <begin position="322"/>
        <end position="343"/>
    </location>
</feature>
<protein>
    <submittedName>
        <fullName evidence="6">Monooxygenase</fullName>
    </submittedName>
</protein>
<evidence type="ECO:0000256" key="5">
    <source>
        <dbReference type="SAM" id="MobiDB-lite"/>
    </source>
</evidence>
<dbReference type="Pfam" id="PF13450">
    <property type="entry name" value="NAD_binding_8"/>
    <property type="match status" value="1"/>
</dbReference>
<dbReference type="AlphaFoldDB" id="A0AAN8EEA1"/>
<organism evidence="6 7">
    <name type="scientific">Knufia fluminis</name>
    <dbReference type="NCBI Taxonomy" id="191047"/>
    <lineage>
        <taxon>Eukaryota</taxon>
        <taxon>Fungi</taxon>
        <taxon>Dikarya</taxon>
        <taxon>Ascomycota</taxon>
        <taxon>Pezizomycotina</taxon>
        <taxon>Eurotiomycetes</taxon>
        <taxon>Chaetothyriomycetidae</taxon>
        <taxon>Chaetothyriales</taxon>
        <taxon>Trichomeriaceae</taxon>
        <taxon>Knufia</taxon>
    </lineage>
</organism>
<accession>A0AAN8EEA1</accession>
<dbReference type="EMBL" id="JAKLMC020000011">
    <property type="protein sequence ID" value="KAK5953538.1"/>
    <property type="molecule type" value="Genomic_DNA"/>
</dbReference>
<dbReference type="InterPro" id="IPR020946">
    <property type="entry name" value="Flavin_mOase-like"/>
</dbReference>
<evidence type="ECO:0000313" key="7">
    <source>
        <dbReference type="Proteomes" id="UP001316803"/>
    </source>
</evidence>
<keyword evidence="3" id="KW-0274">FAD</keyword>
<keyword evidence="2" id="KW-0285">Flavoprotein</keyword>
<keyword evidence="7" id="KW-1185">Reference proteome</keyword>
<feature type="compositionally biased region" description="Low complexity" evidence="5">
    <location>
        <begin position="354"/>
        <end position="366"/>
    </location>
</feature>
<dbReference type="GO" id="GO:0004499">
    <property type="term" value="F:N,N-dimethylaniline monooxygenase activity"/>
    <property type="evidence" value="ECO:0007669"/>
    <property type="project" value="InterPro"/>
</dbReference>
<dbReference type="GO" id="GO:0050661">
    <property type="term" value="F:NADP binding"/>
    <property type="evidence" value="ECO:0007669"/>
    <property type="project" value="InterPro"/>
</dbReference>
<evidence type="ECO:0000256" key="2">
    <source>
        <dbReference type="ARBA" id="ARBA00022630"/>
    </source>
</evidence>
<dbReference type="Proteomes" id="UP001316803">
    <property type="component" value="Unassembled WGS sequence"/>
</dbReference>
<keyword evidence="6" id="KW-0503">Monooxygenase</keyword>
<comment type="similarity">
    <text evidence="1">Belongs to the FMO family.</text>
</comment>
<name>A0AAN8EEA1_9EURO</name>
<keyword evidence="4" id="KW-0560">Oxidoreductase</keyword>
<dbReference type="PROSITE" id="PS51257">
    <property type="entry name" value="PROKAR_LIPOPROTEIN"/>
    <property type="match status" value="1"/>
</dbReference>
<dbReference type="GO" id="GO:0050660">
    <property type="term" value="F:flavin adenine dinucleotide binding"/>
    <property type="evidence" value="ECO:0007669"/>
    <property type="project" value="InterPro"/>
</dbReference>
<dbReference type="InterPro" id="IPR036188">
    <property type="entry name" value="FAD/NAD-bd_sf"/>
</dbReference>